<name>A0AAE0BX04_9CHLO</name>
<dbReference type="Proteomes" id="UP001190700">
    <property type="component" value="Unassembled WGS sequence"/>
</dbReference>
<dbReference type="PROSITE" id="PS51257">
    <property type="entry name" value="PROKAR_LIPOPROTEIN"/>
    <property type="match status" value="1"/>
</dbReference>
<feature type="region of interest" description="Disordered" evidence="1">
    <location>
        <begin position="161"/>
        <end position="246"/>
    </location>
</feature>
<protein>
    <submittedName>
        <fullName evidence="3">Uncharacterized protein</fullName>
    </submittedName>
</protein>
<evidence type="ECO:0000313" key="4">
    <source>
        <dbReference type="Proteomes" id="UP001190700"/>
    </source>
</evidence>
<organism evidence="3 4">
    <name type="scientific">Cymbomonas tetramitiformis</name>
    <dbReference type="NCBI Taxonomy" id="36881"/>
    <lineage>
        <taxon>Eukaryota</taxon>
        <taxon>Viridiplantae</taxon>
        <taxon>Chlorophyta</taxon>
        <taxon>Pyramimonadophyceae</taxon>
        <taxon>Pyramimonadales</taxon>
        <taxon>Pyramimonadaceae</taxon>
        <taxon>Cymbomonas</taxon>
    </lineage>
</organism>
<dbReference type="EMBL" id="LGRX02032776">
    <property type="protein sequence ID" value="KAK3243544.1"/>
    <property type="molecule type" value="Genomic_DNA"/>
</dbReference>
<evidence type="ECO:0000313" key="3">
    <source>
        <dbReference type="EMBL" id="KAK3243544.1"/>
    </source>
</evidence>
<keyword evidence="2" id="KW-0472">Membrane</keyword>
<comment type="caution">
    <text evidence="3">The sequence shown here is derived from an EMBL/GenBank/DDBJ whole genome shotgun (WGS) entry which is preliminary data.</text>
</comment>
<dbReference type="AlphaFoldDB" id="A0AAE0BX04"/>
<feature type="compositionally biased region" description="Pro residues" evidence="1">
    <location>
        <begin position="164"/>
        <end position="184"/>
    </location>
</feature>
<evidence type="ECO:0000256" key="1">
    <source>
        <dbReference type="SAM" id="MobiDB-lite"/>
    </source>
</evidence>
<keyword evidence="2" id="KW-1133">Transmembrane helix</keyword>
<reference evidence="3 4" key="1">
    <citation type="journal article" date="2015" name="Genome Biol. Evol.">
        <title>Comparative Genomics of a Bacterivorous Green Alga Reveals Evolutionary Causalities and Consequences of Phago-Mixotrophic Mode of Nutrition.</title>
        <authorList>
            <person name="Burns J.A."/>
            <person name="Paasch A."/>
            <person name="Narechania A."/>
            <person name="Kim E."/>
        </authorList>
    </citation>
    <scope>NUCLEOTIDE SEQUENCE [LARGE SCALE GENOMIC DNA]</scope>
    <source>
        <strain evidence="3 4">PLY_AMNH</strain>
    </source>
</reference>
<feature type="transmembrane region" description="Helical" evidence="2">
    <location>
        <begin position="12"/>
        <end position="33"/>
    </location>
</feature>
<keyword evidence="4" id="KW-1185">Reference proteome</keyword>
<keyword evidence="2" id="KW-0812">Transmembrane</keyword>
<gene>
    <name evidence="3" type="ORF">CYMTET_46802</name>
</gene>
<sequence>MPGKRKPPPPPCLIVAGLVVSIVVLGCVAGITYSSLASRSDSEIHTTDVACRFESDFYDKYVSNRTFRSIFELEHLQQHDAYVRRLGAAVRTHTRTDLVSVARGSVITKVKAEYRARADAEVVARNMMVDGATAVYPKFKEYGAYRLQEVDVDGAPVYEYHTPLLPPPPPPPSPPSPPPLPPLTNLPTASPTVSPTAPRTASPTPTASPTASLTVSPTASPLPRRPYHRPLHPLPRDRITDAPPAS</sequence>
<proteinExistence type="predicted"/>
<accession>A0AAE0BX04</accession>
<feature type="compositionally biased region" description="Low complexity" evidence="1">
    <location>
        <begin position="185"/>
        <end position="222"/>
    </location>
</feature>
<evidence type="ECO:0000256" key="2">
    <source>
        <dbReference type="SAM" id="Phobius"/>
    </source>
</evidence>